<evidence type="ECO:0000256" key="9">
    <source>
        <dbReference type="ARBA" id="ARBA00022490"/>
    </source>
</evidence>
<evidence type="ECO:0000256" key="10">
    <source>
        <dbReference type="ARBA" id="ARBA00022597"/>
    </source>
</evidence>
<keyword evidence="12 17" id="KW-0598">Phosphotransferase system</keyword>
<keyword evidence="25" id="KW-1185">Reference proteome</keyword>
<dbReference type="InterPro" id="IPR040442">
    <property type="entry name" value="Pyrv_kinase-like_dom_sf"/>
</dbReference>
<comment type="function">
    <text evidence="3 17">General (non sugar-specific) component of the phosphoenolpyruvate-dependent sugar phosphotransferase system (sugar PTS). This major carbohydrate active-transport system catalyzes the phosphorylation of incoming sugar substrates concomitantly with their translocation across the cell membrane. Enzyme I transfers the phosphoryl group from phosphoenolpyruvate (PEP) to the phosphoryl carrier protein (HPr).</text>
</comment>
<dbReference type="PROSITE" id="PS00742">
    <property type="entry name" value="PEP_ENZYMES_2"/>
    <property type="match status" value="1"/>
</dbReference>
<evidence type="ECO:0000259" key="22">
    <source>
        <dbReference type="Pfam" id="PF02896"/>
    </source>
</evidence>
<feature type="domain" description="PEP-utilising enzyme C-terminal" evidence="22">
    <location>
        <begin position="267"/>
        <end position="558"/>
    </location>
</feature>
<dbReference type="PIRSF" id="PIRSF000732">
    <property type="entry name" value="PTS_enzyme_I"/>
    <property type="match status" value="1"/>
</dbReference>
<dbReference type="RefSeq" id="WP_269310278.1">
    <property type="nucleotide sequence ID" value="NZ_CP098242.1"/>
</dbReference>
<keyword evidence="14 17" id="KW-0418">Kinase</keyword>
<dbReference type="InterPro" id="IPR008279">
    <property type="entry name" value="PEP-util_enz_mobile_dom"/>
</dbReference>
<dbReference type="GO" id="GO:0009401">
    <property type="term" value="P:phosphoenolpyruvate-dependent sugar phosphotransferase system"/>
    <property type="evidence" value="ECO:0007669"/>
    <property type="project" value="UniProtKB-KW"/>
</dbReference>
<evidence type="ECO:0000256" key="11">
    <source>
        <dbReference type="ARBA" id="ARBA00022679"/>
    </source>
</evidence>
<organism evidence="24 25">
    <name type="scientific">Oxalobacter vibrioformis</name>
    <dbReference type="NCBI Taxonomy" id="933080"/>
    <lineage>
        <taxon>Bacteria</taxon>
        <taxon>Pseudomonadati</taxon>
        <taxon>Pseudomonadota</taxon>
        <taxon>Betaproteobacteria</taxon>
        <taxon>Burkholderiales</taxon>
        <taxon>Oxalobacteraceae</taxon>
        <taxon>Oxalobacter</taxon>
    </lineage>
</organism>
<feature type="binding site" evidence="19">
    <location>
        <position position="483"/>
    </location>
    <ligand>
        <name>phosphoenolpyruvate</name>
        <dbReference type="ChEBI" id="CHEBI:58702"/>
    </ligand>
</feature>
<dbReference type="Gene3D" id="1.10.274.10">
    <property type="entry name" value="PtsI, HPr-binding domain"/>
    <property type="match status" value="1"/>
</dbReference>
<dbReference type="SUPFAM" id="SSF51621">
    <property type="entry name" value="Phosphoenolpyruvate/pyruvate domain"/>
    <property type="match status" value="1"/>
</dbReference>
<dbReference type="SUPFAM" id="SSF52009">
    <property type="entry name" value="Phosphohistidine domain"/>
    <property type="match status" value="1"/>
</dbReference>
<evidence type="ECO:0000256" key="4">
    <source>
        <dbReference type="ARBA" id="ARBA00004496"/>
    </source>
</evidence>
<evidence type="ECO:0000256" key="15">
    <source>
        <dbReference type="ARBA" id="ARBA00022842"/>
    </source>
</evidence>
<evidence type="ECO:0000256" key="1">
    <source>
        <dbReference type="ARBA" id="ARBA00000683"/>
    </source>
</evidence>
<dbReference type="Gene3D" id="3.50.30.10">
    <property type="entry name" value="Phosphohistidine domain"/>
    <property type="match status" value="1"/>
</dbReference>
<dbReference type="SUPFAM" id="SSF47831">
    <property type="entry name" value="Enzyme I of the PEP:sugar phosphotransferase system HPr-binding (sub)domain"/>
    <property type="match status" value="1"/>
</dbReference>
<evidence type="ECO:0000313" key="25">
    <source>
        <dbReference type="Proteomes" id="UP001156215"/>
    </source>
</evidence>
<feature type="binding site" evidence="20">
    <location>
        <position position="449"/>
    </location>
    <ligand>
        <name>Mg(2+)</name>
        <dbReference type="ChEBI" id="CHEBI:18420"/>
    </ligand>
</feature>
<dbReference type="Pfam" id="PF00391">
    <property type="entry name" value="PEP-utilizers"/>
    <property type="match status" value="1"/>
</dbReference>
<evidence type="ECO:0000313" key="24">
    <source>
        <dbReference type="EMBL" id="WAW11168.1"/>
    </source>
</evidence>
<evidence type="ECO:0000256" key="19">
    <source>
        <dbReference type="PIRSR" id="PIRSR000732-2"/>
    </source>
</evidence>
<dbReference type="InterPro" id="IPR036618">
    <property type="entry name" value="PtsI_HPr-bd_sf"/>
</dbReference>
<feature type="domain" description="PEP-utilising enzyme mobile" evidence="21">
    <location>
        <begin position="171"/>
        <end position="240"/>
    </location>
</feature>
<evidence type="ECO:0000256" key="7">
    <source>
        <dbReference type="ARBA" id="ARBA00016544"/>
    </source>
</evidence>
<dbReference type="Gene3D" id="3.20.20.60">
    <property type="entry name" value="Phosphoenolpyruvate-binding domains"/>
    <property type="match status" value="1"/>
</dbReference>
<dbReference type="InterPro" id="IPR036637">
    <property type="entry name" value="Phosphohistidine_dom_sf"/>
</dbReference>
<dbReference type="InterPro" id="IPR024692">
    <property type="entry name" value="PTS_EI"/>
</dbReference>
<evidence type="ECO:0000256" key="13">
    <source>
        <dbReference type="ARBA" id="ARBA00022723"/>
    </source>
</evidence>
<evidence type="ECO:0000256" key="17">
    <source>
        <dbReference type="PIRNR" id="PIRNR000732"/>
    </source>
</evidence>
<dbReference type="PRINTS" id="PR01736">
    <property type="entry name" value="PHPHTRNFRASE"/>
</dbReference>
<dbReference type="GO" id="GO:0016301">
    <property type="term" value="F:kinase activity"/>
    <property type="evidence" value="ECO:0007669"/>
    <property type="project" value="UniProtKB-KW"/>
</dbReference>
<dbReference type="GO" id="GO:0046872">
    <property type="term" value="F:metal ion binding"/>
    <property type="evidence" value="ECO:0007669"/>
    <property type="project" value="UniProtKB-KW"/>
</dbReference>
<sequence>MASFALHGTTVSRGISIGRAHLIPRAALDVRHYLVPQEKVEAEVTRLEAAIEAVHNELESIWSSLPKDAPVELGAFLDVHAMILSDAMIAKEPLNIIRTRRYNAEWALLTQIEQLSAQFDGIEDPYLRERKADIQQVAERVMKNLQGQVGENMPETAPVLAEIPEEERIDMIVVAYDISPADMLHFRDRTFSGFISEVGSKNSHAAIVARSIDAPAVFGLPNALMLIEQDDWLIIDADTGVVIVNPTSLVLEQYRVRKVAREKALKKLSKLKKTPTMTHDGTPITLMANIEFPDDCNAALENGASGIGLFRSEFLFMSKAGDMSRLPGEEEQFEAYKKAVVIMRGRPVTIRTLDIGADKPIGISDFSVLNPALGKRAIRFCLAEPELFLTQLRAILRASAFGPVKLLIPMLVHAFEIDQSLAMIEQAKSQLKAEKVKFDPNIPIGAMVEVPAAIFALSMFTRRLDFLSIGTNDLIQYSLAIDRVDPEVAHLYNPLHPAILTMLSTVIRAGAKAGLPVSICGELAGDPAMTRLLLGMGLREFSMHSTQLLTVKQEILNASLKELAPRVKRILSLGEPDAIERAVEKVRQLPAAV</sequence>
<evidence type="ECO:0000256" key="6">
    <source>
        <dbReference type="ARBA" id="ARBA00012232"/>
    </source>
</evidence>
<dbReference type="GO" id="GO:0005737">
    <property type="term" value="C:cytoplasm"/>
    <property type="evidence" value="ECO:0007669"/>
    <property type="project" value="UniProtKB-SubCell"/>
</dbReference>
<comment type="cofactor">
    <cofactor evidence="2 17 20">
        <name>Mg(2+)</name>
        <dbReference type="ChEBI" id="CHEBI:18420"/>
    </cofactor>
</comment>
<keyword evidence="13 17" id="KW-0479">Metal-binding</keyword>
<feature type="binding site" evidence="20">
    <location>
        <position position="473"/>
    </location>
    <ligand>
        <name>Mg(2+)</name>
        <dbReference type="ChEBI" id="CHEBI:18420"/>
    </ligand>
</feature>
<feature type="binding site" evidence="19">
    <location>
        <position position="351"/>
    </location>
    <ligand>
        <name>phosphoenolpyruvate</name>
        <dbReference type="ChEBI" id="CHEBI:58702"/>
    </ligand>
</feature>
<comment type="catalytic activity">
    <reaction evidence="1 17">
        <text>L-histidyl-[protein] + phosphoenolpyruvate = N(pros)-phospho-L-histidyl-[protein] + pyruvate</text>
        <dbReference type="Rhea" id="RHEA:23880"/>
        <dbReference type="Rhea" id="RHEA-COMP:9745"/>
        <dbReference type="Rhea" id="RHEA-COMP:9746"/>
        <dbReference type="ChEBI" id="CHEBI:15361"/>
        <dbReference type="ChEBI" id="CHEBI:29979"/>
        <dbReference type="ChEBI" id="CHEBI:58702"/>
        <dbReference type="ChEBI" id="CHEBI:64837"/>
        <dbReference type="EC" id="2.7.3.9"/>
    </reaction>
</comment>
<protein>
    <recommendedName>
        <fullName evidence="7 17">Phosphoenolpyruvate-protein phosphotransferase</fullName>
        <ecNumber evidence="6 17">2.7.3.9</ecNumber>
    </recommendedName>
    <alternativeName>
        <fullName evidence="16 17">Phosphotransferase system, enzyme I</fullName>
    </alternativeName>
</protein>
<evidence type="ECO:0000256" key="2">
    <source>
        <dbReference type="ARBA" id="ARBA00001946"/>
    </source>
</evidence>
<dbReference type="Pfam" id="PF05524">
    <property type="entry name" value="PEP-utilisers_N"/>
    <property type="match status" value="1"/>
</dbReference>
<dbReference type="InterPro" id="IPR050499">
    <property type="entry name" value="PEP-utilizing_PTS_enzyme"/>
</dbReference>
<comment type="subcellular location">
    <subcellularLocation>
        <location evidence="4 17">Cytoplasm</location>
    </subcellularLocation>
</comment>
<dbReference type="Pfam" id="PF02896">
    <property type="entry name" value="PEP-utilizers_C"/>
    <property type="match status" value="1"/>
</dbReference>
<dbReference type="PANTHER" id="PTHR46244">
    <property type="entry name" value="PHOSPHOENOLPYRUVATE-PROTEIN PHOSPHOTRANSFERASE"/>
    <property type="match status" value="1"/>
</dbReference>
<dbReference type="EC" id="2.7.3.9" evidence="6 17"/>
<dbReference type="Proteomes" id="UP001156215">
    <property type="component" value="Chromosome"/>
</dbReference>
<feature type="domain" description="Phosphotransferase system enzyme I N-terminal" evidence="23">
    <location>
        <begin position="7"/>
        <end position="130"/>
    </location>
</feature>
<evidence type="ECO:0000256" key="5">
    <source>
        <dbReference type="ARBA" id="ARBA00007837"/>
    </source>
</evidence>
<evidence type="ECO:0000259" key="23">
    <source>
        <dbReference type="Pfam" id="PF05524"/>
    </source>
</evidence>
<dbReference type="AlphaFoldDB" id="A0A9E9M2A5"/>
<comment type="similarity">
    <text evidence="5 17">Belongs to the PEP-utilizing enzyme family.</text>
</comment>
<dbReference type="GO" id="GO:0008965">
    <property type="term" value="F:phosphoenolpyruvate-protein phosphotransferase activity"/>
    <property type="evidence" value="ECO:0007669"/>
    <property type="project" value="UniProtKB-EC"/>
</dbReference>
<keyword evidence="15 17" id="KW-0460">Magnesium</keyword>
<evidence type="ECO:0000256" key="20">
    <source>
        <dbReference type="PIRSR" id="PIRSR000732-3"/>
    </source>
</evidence>
<evidence type="ECO:0000256" key="14">
    <source>
        <dbReference type="ARBA" id="ARBA00022777"/>
    </source>
</evidence>
<dbReference type="PANTHER" id="PTHR46244:SF3">
    <property type="entry name" value="PHOSPHOENOLPYRUVATE-PROTEIN PHOSPHOTRANSFERASE"/>
    <property type="match status" value="1"/>
</dbReference>
<feature type="binding site" evidence="19">
    <location>
        <position position="311"/>
    </location>
    <ligand>
        <name>phosphoenolpyruvate</name>
        <dbReference type="ChEBI" id="CHEBI:58702"/>
    </ligand>
</feature>
<keyword evidence="11 17" id="KW-0808">Transferase</keyword>
<feature type="active site" description="Proton donor" evidence="18">
    <location>
        <position position="520"/>
    </location>
</feature>
<feature type="binding site" evidence="19">
    <location>
        <begin position="472"/>
        <end position="473"/>
    </location>
    <ligand>
        <name>phosphoenolpyruvate</name>
        <dbReference type="ChEBI" id="CHEBI:58702"/>
    </ligand>
</feature>
<accession>A0A9E9M2A5</accession>
<proteinExistence type="inferred from homology"/>
<dbReference type="InterPro" id="IPR015813">
    <property type="entry name" value="Pyrv/PenolPyrv_kinase-like_dom"/>
</dbReference>
<keyword evidence="10 17" id="KW-0762">Sugar transport</keyword>
<feature type="active site" description="Tele-phosphohistidine intermediate" evidence="18">
    <location>
        <position position="204"/>
    </location>
</feature>
<dbReference type="EMBL" id="CP098242">
    <property type="protein sequence ID" value="WAW11168.1"/>
    <property type="molecule type" value="Genomic_DNA"/>
</dbReference>
<dbReference type="KEGG" id="ovb:NB640_05935"/>
<dbReference type="InterPro" id="IPR006318">
    <property type="entry name" value="PTS_EI-like"/>
</dbReference>
<evidence type="ECO:0000256" key="3">
    <source>
        <dbReference type="ARBA" id="ARBA00002728"/>
    </source>
</evidence>
<gene>
    <name evidence="24" type="primary">ptsP</name>
    <name evidence="24" type="ORF">NB640_05935</name>
</gene>
<evidence type="ECO:0000256" key="8">
    <source>
        <dbReference type="ARBA" id="ARBA00022448"/>
    </source>
</evidence>
<evidence type="ECO:0000256" key="18">
    <source>
        <dbReference type="PIRSR" id="PIRSR000732-1"/>
    </source>
</evidence>
<evidence type="ECO:0000259" key="21">
    <source>
        <dbReference type="Pfam" id="PF00391"/>
    </source>
</evidence>
<dbReference type="NCBIfam" id="TIGR01417">
    <property type="entry name" value="PTS_I_fam"/>
    <property type="match status" value="1"/>
</dbReference>
<keyword evidence="9 17" id="KW-0963">Cytoplasm</keyword>
<evidence type="ECO:0000256" key="12">
    <source>
        <dbReference type="ARBA" id="ARBA00022683"/>
    </source>
</evidence>
<evidence type="ECO:0000256" key="16">
    <source>
        <dbReference type="ARBA" id="ARBA00033235"/>
    </source>
</evidence>
<keyword evidence="8 17" id="KW-0813">Transport</keyword>
<dbReference type="InterPro" id="IPR023151">
    <property type="entry name" value="PEP_util_CS"/>
</dbReference>
<reference evidence="24" key="1">
    <citation type="journal article" date="2022" name="Front. Microbiol.">
        <title>New perspectives on an old grouping: The genomic and phenotypic variability of Oxalobacter formigenes and the implications for calcium oxalate stone prevention.</title>
        <authorList>
            <person name="Chmiel J.A."/>
            <person name="Carr C."/>
            <person name="Stuivenberg G.A."/>
            <person name="Venema R."/>
            <person name="Chanyi R.M."/>
            <person name="Al K.F."/>
            <person name="Giguere D."/>
            <person name="Say H."/>
            <person name="Akouris P.P."/>
            <person name="Dominguez Romero S.A."/>
            <person name="Kwong A."/>
            <person name="Tai V."/>
            <person name="Koval S.F."/>
            <person name="Razvi H."/>
            <person name="Bjazevic J."/>
            <person name="Burton J.P."/>
        </authorList>
    </citation>
    <scope>NUCLEOTIDE SEQUENCE</scope>
    <source>
        <strain evidence="24">WoOx3</strain>
    </source>
</reference>
<dbReference type="InterPro" id="IPR008731">
    <property type="entry name" value="PTS_EIN"/>
</dbReference>
<name>A0A9E9M2A5_9BURK</name>
<dbReference type="InterPro" id="IPR000121">
    <property type="entry name" value="PEP_util_C"/>
</dbReference>